<dbReference type="RefSeq" id="WP_030182806.1">
    <property type="nucleotide sequence ID" value="NZ_CP048261.1"/>
</dbReference>
<gene>
    <name evidence="2" type="ORF">SRIM_028415</name>
</gene>
<proteinExistence type="predicted"/>
<dbReference type="GeneID" id="66857980"/>
<accession>A0A8A1UW39</accession>
<dbReference type="EMBL" id="CP048261">
    <property type="protein sequence ID" value="QST83571.1"/>
    <property type="molecule type" value="Genomic_DNA"/>
</dbReference>
<organism evidence="2 3">
    <name type="scientific">Streptomyces rimosus subsp. rimosus (strain ATCC 10970 / DSM 40260 / JCM 4667 / NRRL 2234)</name>
    <dbReference type="NCBI Taxonomy" id="1265868"/>
    <lineage>
        <taxon>Bacteria</taxon>
        <taxon>Bacillati</taxon>
        <taxon>Actinomycetota</taxon>
        <taxon>Actinomycetes</taxon>
        <taxon>Kitasatosporales</taxon>
        <taxon>Streptomycetaceae</taxon>
        <taxon>Streptomyces</taxon>
    </lineage>
</organism>
<dbReference type="Proteomes" id="UP000011074">
    <property type="component" value="Chromosome"/>
</dbReference>
<protein>
    <submittedName>
        <fullName evidence="2">Uncharacterized protein</fullName>
    </submittedName>
</protein>
<reference evidence="2" key="3">
    <citation type="journal article" date="2021" name="bioRxiv">
        <title>Bilateral symmetry of linear streptomycete chromosomes.</title>
        <authorList>
            <person name="Algora-Gallardo L."/>
            <person name="Schniete J.K."/>
            <person name="Mark D.R."/>
            <person name="Hunter I.S."/>
            <person name="Herron P.R."/>
        </authorList>
    </citation>
    <scope>NUCLEOTIDE SEQUENCE</scope>
    <source>
        <strain evidence="2">ATCC 10970</strain>
    </source>
</reference>
<reference evidence="2" key="1">
    <citation type="submission" date="2012-12" db="EMBL/GenBank/DDBJ databases">
        <authorList>
            <person name="Pethick F.E."/>
            <person name="MacFadyen A.C."/>
            <person name="Tang Z."/>
            <person name="Sangal V."/>
            <person name="Tze-Tze L."/>
            <person name="Chu J."/>
            <person name="Guo M."/>
            <person name="Kirby R."/>
            <person name="Hoskisson P.A."/>
            <person name="Herron P.R."/>
            <person name="Hunter I.S."/>
        </authorList>
    </citation>
    <scope>NUCLEOTIDE SEQUENCE</scope>
    <source>
        <strain evidence="2">ATCC 10970</strain>
    </source>
</reference>
<feature type="compositionally biased region" description="Low complexity" evidence="1">
    <location>
        <begin position="405"/>
        <end position="417"/>
    </location>
</feature>
<evidence type="ECO:0000313" key="3">
    <source>
        <dbReference type="Proteomes" id="UP000011074"/>
    </source>
</evidence>
<reference evidence="2" key="2">
    <citation type="submission" date="2020-01" db="EMBL/GenBank/DDBJ databases">
        <authorList>
            <person name="Algora L."/>
            <person name="Schniete J.K."/>
            <person name="MacFadyen A."/>
            <person name="Hoskisson P.A."/>
            <person name="Hunter I.S."/>
            <person name="Herron P.R."/>
        </authorList>
    </citation>
    <scope>NUCLEOTIDE SEQUENCE</scope>
    <source>
        <strain evidence="2">ATCC 10970</strain>
    </source>
</reference>
<name>A0A8A1UW39_STRR1</name>
<evidence type="ECO:0000313" key="2">
    <source>
        <dbReference type="EMBL" id="QST83571.1"/>
    </source>
</evidence>
<dbReference type="AlphaFoldDB" id="A0A8A1UW39"/>
<sequence>MRKKRPPKLPRDRRGQSRLIAATSLVAAVAVTLSGSELTPLPANATASAPAGSSSAGAAQIRAEQCLLSNVLRKGGPAMKALARSGLSGTPDELHAAADPEYWKKTPLATAYEKDQAWSDGKVAELDGRNRVWDESLNVRQIPPGYTVTGFTWTPRDPSIFQQTGLMGWMSDRFWQKESDFYADLTPAAGKESADAVSKIATSRYSEDRKEDYADWKAWEGMTFMHPMYADDARIFLQNGGFPTSAPAADSMEYRIDVENLKARFASCASADPPDPHQVLDGELATASAEWQSELDGQKAQRDVILAAEAKASSDLAVAAQAMAESLGQSLIASRLTEWQAYYLAVSPEKAGVDYPTKAEFETVKTRISQARARASGRLYAGRVRHCRRSRRASGPMRPSRRRTPSPTGRDSPGAAV</sequence>
<feature type="region of interest" description="Disordered" evidence="1">
    <location>
        <begin position="386"/>
        <end position="417"/>
    </location>
</feature>
<evidence type="ECO:0000256" key="1">
    <source>
        <dbReference type="SAM" id="MobiDB-lite"/>
    </source>
</evidence>